<keyword evidence="2" id="KW-1185">Reference proteome</keyword>
<evidence type="ECO:0000313" key="1">
    <source>
        <dbReference type="EMBL" id="KAH6867621.1"/>
    </source>
</evidence>
<dbReference type="EMBL" id="JAGPYM010000095">
    <property type="protein sequence ID" value="KAH6867621.1"/>
    <property type="molecule type" value="Genomic_DNA"/>
</dbReference>
<name>A0A9P8VPL4_9HYPO</name>
<proteinExistence type="predicted"/>
<gene>
    <name evidence="1" type="ORF">B0T10DRAFT_467759</name>
</gene>
<organism evidence="1 2">
    <name type="scientific">Thelonectria olida</name>
    <dbReference type="NCBI Taxonomy" id="1576542"/>
    <lineage>
        <taxon>Eukaryota</taxon>
        <taxon>Fungi</taxon>
        <taxon>Dikarya</taxon>
        <taxon>Ascomycota</taxon>
        <taxon>Pezizomycotina</taxon>
        <taxon>Sordariomycetes</taxon>
        <taxon>Hypocreomycetidae</taxon>
        <taxon>Hypocreales</taxon>
        <taxon>Nectriaceae</taxon>
        <taxon>Thelonectria</taxon>
    </lineage>
</organism>
<dbReference type="AlphaFoldDB" id="A0A9P8VPL4"/>
<evidence type="ECO:0000313" key="2">
    <source>
        <dbReference type="Proteomes" id="UP000777438"/>
    </source>
</evidence>
<dbReference type="Proteomes" id="UP000777438">
    <property type="component" value="Unassembled WGS sequence"/>
</dbReference>
<protein>
    <submittedName>
        <fullName evidence="1">Uncharacterized protein</fullName>
    </submittedName>
</protein>
<sequence>MVDSGAERQSKPPSALTGSLFFSWIVALSRGTGGGLRPLRGGLSHAQPILRPPLFVGLPLTRGSDYMPFRAHIRQLSGQHSFRAAVPPFDLSGSRISHISVLGMVVDALLMRALIATHFIRIGLLRTSPMLEYQDEAAVMAINSPEWRLTSCVYGLRLAILHANAFLNPPWR</sequence>
<comment type="caution">
    <text evidence="1">The sequence shown here is derived from an EMBL/GenBank/DDBJ whole genome shotgun (WGS) entry which is preliminary data.</text>
</comment>
<reference evidence="1 2" key="1">
    <citation type="journal article" date="2021" name="Nat. Commun.">
        <title>Genetic determinants of endophytism in the Arabidopsis root mycobiome.</title>
        <authorList>
            <person name="Mesny F."/>
            <person name="Miyauchi S."/>
            <person name="Thiergart T."/>
            <person name="Pickel B."/>
            <person name="Atanasova L."/>
            <person name="Karlsson M."/>
            <person name="Huettel B."/>
            <person name="Barry K.W."/>
            <person name="Haridas S."/>
            <person name="Chen C."/>
            <person name="Bauer D."/>
            <person name="Andreopoulos W."/>
            <person name="Pangilinan J."/>
            <person name="LaButti K."/>
            <person name="Riley R."/>
            <person name="Lipzen A."/>
            <person name="Clum A."/>
            <person name="Drula E."/>
            <person name="Henrissat B."/>
            <person name="Kohler A."/>
            <person name="Grigoriev I.V."/>
            <person name="Martin F.M."/>
            <person name="Hacquard S."/>
        </authorList>
    </citation>
    <scope>NUCLEOTIDE SEQUENCE [LARGE SCALE GENOMIC DNA]</scope>
    <source>
        <strain evidence="1 2">MPI-CAGE-CH-0241</strain>
    </source>
</reference>
<accession>A0A9P8VPL4</accession>